<keyword evidence="3" id="KW-1185">Reference proteome</keyword>
<reference evidence="2" key="2">
    <citation type="submission" date="2020-09" db="EMBL/GenBank/DDBJ databases">
        <authorList>
            <person name="Sun Q."/>
            <person name="Zhou Y."/>
        </authorList>
    </citation>
    <scope>NUCLEOTIDE SEQUENCE</scope>
    <source>
        <strain evidence="2">CGMCC 1.15533</strain>
    </source>
</reference>
<reference evidence="2" key="1">
    <citation type="journal article" date="2014" name="Int. J. Syst. Evol. Microbiol.">
        <title>Complete genome sequence of Corynebacterium casei LMG S-19264T (=DSM 44701T), isolated from a smear-ripened cheese.</title>
        <authorList>
            <consortium name="US DOE Joint Genome Institute (JGI-PGF)"/>
            <person name="Walter F."/>
            <person name="Albersmeier A."/>
            <person name="Kalinowski J."/>
            <person name="Ruckert C."/>
        </authorList>
    </citation>
    <scope>NUCLEOTIDE SEQUENCE</scope>
    <source>
        <strain evidence="2">CGMCC 1.15533</strain>
    </source>
</reference>
<dbReference type="EMBL" id="BMJN01000001">
    <property type="protein sequence ID" value="GGE23368.1"/>
    <property type="molecule type" value="Genomic_DNA"/>
</dbReference>
<dbReference type="Pfam" id="PF13349">
    <property type="entry name" value="DUF4097"/>
    <property type="match status" value="1"/>
</dbReference>
<dbReference type="Proteomes" id="UP000660801">
    <property type="component" value="Unassembled WGS sequence"/>
</dbReference>
<sequence>MKKWKSLVFATGLIALVLGMALSAIGIHSAGWNDIETAYGNVTSTEDIAEKDSQTIQKLAVDLDTKHVLIVPSLDDQIHIRSVVPKDQQKLIRHTITNGTLSIHEQTQQKQDIKISSGFAPLVDLIQHIQERNYNIIIQIPTRVTLESIHANVLQGDIEFGNISSQKIMATSGSGTIKLDSTNFKNGTFTVDTGIIRLEEVSLNQANIQTSGRLDIFDSNLSKTQIKATYNSVYIKNTKLLESTVSNPDDMITVFQGQINHSQLSTATGDIAFSNTSFTGNNTITSQQGDIQANLSQKALKRLHLLAETKQGELTQPSDHITDSPIYEQKVEQASGKLTLTSDTGDIQITLED</sequence>
<accession>A0A917ECI2</accession>
<dbReference type="AlphaFoldDB" id="A0A917ECI2"/>
<evidence type="ECO:0000259" key="1">
    <source>
        <dbReference type="Pfam" id="PF13349"/>
    </source>
</evidence>
<proteinExistence type="predicted"/>
<dbReference type="InterPro" id="IPR025164">
    <property type="entry name" value="Toastrack_DUF4097"/>
</dbReference>
<dbReference type="OrthoDB" id="2209050at2"/>
<protein>
    <recommendedName>
        <fullName evidence="1">DUF4097 domain-containing protein</fullName>
    </recommendedName>
</protein>
<feature type="domain" description="DUF4097" evidence="1">
    <location>
        <begin position="56"/>
        <end position="350"/>
    </location>
</feature>
<evidence type="ECO:0000313" key="3">
    <source>
        <dbReference type="Proteomes" id="UP000660801"/>
    </source>
</evidence>
<organism evidence="2 3">
    <name type="scientific">Streptococcus himalayensis</name>
    <dbReference type="NCBI Taxonomy" id="1888195"/>
    <lineage>
        <taxon>Bacteria</taxon>
        <taxon>Bacillati</taxon>
        <taxon>Bacillota</taxon>
        <taxon>Bacilli</taxon>
        <taxon>Lactobacillales</taxon>
        <taxon>Streptococcaceae</taxon>
        <taxon>Streptococcus</taxon>
    </lineage>
</organism>
<gene>
    <name evidence="2" type="ORF">GCM10011510_00540</name>
</gene>
<name>A0A917ECI2_9STRE</name>
<comment type="caution">
    <text evidence="2">The sequence shown here is derived from an EMBL/GenBank/DDBJ whole genome shotgun (WGS) entry which is preliminary data.</text>
</comment>
<dbReference type="RefSeq" id="WP_068990314.1">
    <property type="nucleotide sequence ID" value="NZ_BMJN01000001.1"/>
</dbReference>
<evidence type="ECO:0000313" key="2">
    <source>
        <dbReference type="EMBL" id="GGE23368.1"/>
    </source>
</evidence>